<sequence length="173" mass="18736">MTRTFKYINVVLHVLFGALFAFSGVFGIGSQSTDGMAVEAVDFATALSESGFVMPVIKVVELVAGIMLLVNRFVPVALALSAPLVVGIFGFHLLLEPSGAVIAVVLAAVEIYLAWVYRNAFAPTLRPTASPRTPSWLLFRAAWDRSGRSTTPTVPSARYLSRSTPRRRRPPPC</sequence>
<name>A0ABQ2HUC0_9PSEU</name>
<reference evidence="4" key="1">
    <citation type="journal article" date="2019" name="Int. J. Syst. Evol. Microbiol.">
        <title>The Global Catalogue of Microorganisms (GCM) 10K type strain sequencing project: providing services to taxonomists for standard genome sequencing and annotation.</title>
        <authorList>
            <consortium name="The Broad Institute Genomics Platform"/>
            <consortium name="The Broad Institute Genome Sequencing Center for Infectious Disease"/>
            <person name="Wu L."/>
            <person name="Ma J."/>
        </authorList>
    </citation>
    <scope>NUCLEOTIDE SEQUENCE [LARGE SCALE GENOMIC DNA]</scope>
    <source>
        <strain evidence="4">CGMCC 4.7319</strain>
    </source>
</reference>
<evidence type="ECO:0000256" key="2">
    <source>
        <dbReference type="SAM" id="Phobius"/>
    </source>
</evidence>
<dbReference type="RefSeq" id="WP_189155110.1">
    <property type="nucleotide sequence ID" value="NZ_BMNC01000003.1"/>
</dbReference>
<feature type="region of interest" description="Disordered" evidence="1">
    <location>
        <begin position="147"/>
        <end position="173"/>
    </location>
</feature>
<dbReference type="Proteomes" id="UP000597656">
    <property type="component" value="Unassembled WGS sequence"/>
</dbReference>
<keyword evidence="2" id="KW-0812">Transmembrane</keyword>
<proteinExistence type="predicted"/>
<evidence type="ECO:0008006" key="5">
    <source>
        <dbReference type="Google" id="ProtNLM"/>
    </source>
</evidence>
<dbReference type="EMBL" id="BMNC01000003">
    <property type="protein sequence ID" value="GGM89613.1"/>
    <property type="molecule type" value="Genomic_DNA"/>
</dbReference>
<organism evidence="3 4">
    <name type="scientific">Lentzea pudingi</name>
    <dbReference type="NCBI Taxonomy" id="1789439"/>
    <lineage>
        <taxon>Bacteria</taxon>
        <taxon>Bacillati</taxon>
        <taxon>Actinomycetota</taxon>
        <taxon>Actinomycetes</taxon>
        <taxon>Pseudonocardiales</taxon>
        <taxon>Pseudonocardiaceae</taxon>
        <taxon>Lentzea</taxon>
    </lineage>
</organism>
<accession>A0ABQ2HUC0</accession>
<feature type="transmembrane region" description="Helical" evidence="2">
    <location>
        <begin position="51"/>
        <end position="70"/>
    </location>
</feature>
<gene>
    <name evidence="3" type="ORF">GCM10011609_28110</name>
</gene>
<keyword evidence="4" id="KW-1185">Reference proteome</keyword>
<feature type="compositionally biased region" description="Basic residues" evidence="1">
    <location>
        <begin position="164"/>
        <end position="173"/>
    </location>
</feature>
<keyword evidence="2" id="KW-1133">Transmembrane helix</keyword>
<feature type="transmembrane region" description="Helical" evidence="2">
    <location>
        <begin position="100"/>
        <end position="117"/>
    </location>
</feature>
<evidence type="ECO:0000313" key="4">
    <source>
        <dbReference type="Proteomes" id="UP000597656"/>
    </source>
</evidence>
<keyword evidence="2" id="KW-0472">Membrane</keyword>
<evidence type="ECO:0000256" key="1">
    <source>
        <dbReference type="SAM" id="MobiDB-lite"/>
    </source>
</evidence>
<feature type="transmembrane region" description="Helical" evidence="2">
    <location>
        <begin position="77"/>
        <end position="94"/>
    </location>
</feature>
<comment type="caution">
    <text evidence="3">The sequence shown here is derived from an EMBL/GenBank/DDBJ whole genome shotgun (WGS) entry which is preliminary data.</text>
</comment>
<evidence type="ECO:0000313" key="3">
    <source>
        <dbReference type="EMBL" id="GGM89613.1"/>
    </source>
</evidence>
<protein>
    <recommendedName>
        <fullName evidence="5">DoxX protein</fullName>
    </recommendedName>
</protein>